<name>A0A6G5QP19_CAMRE</name>
<keyword evidence="4" id="KW-0249">Electron transport</keyword>
<dbReference type="GO" id="GO:0009055">
    <property type="term" value="F:electron transfer activity"/>
    <property type="evidence" value="ECO:0007669"/>
    <property type="project" value="InterPro"/>
</dbReference>
<evidence type="ECO:0000313" key="6">
    <source>
        <dbReference type="EMBL" id="QCD47347.1"/>
    </source>
</evidence>
<keyword evidence="3" id="KW-0479">Metal-binding</keyword>
<dbReference type="GO" id="GO:0020037">
    <property type="term" value="F:heme binding"/>
    <property type="evidence" value="ECO:0007669"/>
    <property type="project" value="InterPro"/>
</dbReference>
<keyword evidence="5" id="KW-0408">Iron</keyword>
<dbReference type="GO" id="GO:0008881">
    <property type="term" value="F:glutamate racemase activity"/>
    <property type="evidence" value="ECO:0007669"/>
    <property type="project" value="UniProtKB-EC"/>
</dbReference>
<organism evidence="6 7">
    <name type="scientific">Campylobacter rectus</name>
    <name type="common">Wolinella recta</name>
    <dbReference type="NCBI Taxonomy" id="203"/>
    <lineage>
        <taxon>Bacteria</taxon>
        <taxon>Pseudomonadati</taxon>
        <taxon>Campylobacterota</taxon>
        <taxon>Epsilonproteobacteria</taxon>
        <taxon>Campylobacterales</taxon>
        <taxon>Campylobacteraceae</taxon>
        <taxon>Campylobacter</taxon>
    </lineage>
</organism>
<gene>
    <name evidence="6" type="primary">cccA1</name>
    <name evidence="6" type="ORF">CRECT_1714</name>
</gene>
<dbReference type="KEGG" id="crx:CRECT_1714"/>
<dbReference type="PROSITE" id="PS51007">
    <property type="entry name" value="CYTC"/>
    <property type="match status" value="1"/>
</dbReference>
<dbReference type="Proteomes" id="UP000502377">
    <property type="component" value="Chromosome"/>
</dbReference>
<dbReference type="GO" id="GO:0046872">
    <property type="term" value="F:metal ion binding"/>
    <property type="evidence" value="ECO:0007669"/>
    <property type="project" value="UniProtKB-KW"/>
</dbReference>
<proteinExistence type="predicted"/>
<accession>A0A6G5QP19</accession>
<dbReference type="EMBL" id="CP012543">
    <property type="protein sequence ID" value="QCD47347.1"/>
    <property type="molecule type" value="Genomic_DNA"/>
</dbReference>
<dbReference type="RefSeq" id="WP_002945479.1">
    <property type="nucleotide sequence ID" value="NZ_CAURIV010000012.1"/>
</dbReference>
<dbReference type="InterPro" id="IPR050597">
    <property type="entry name" value="Cytochrome_c_Oxidase_Subunit"/>
</dbReference>
<dbReference type="Gene3D" id="1.10.760.10">
    <property type="entry name" value="Cytochrome c-like domain"/>
    <property type="match status" value="1"/>
</dbReference>
<keyword evidence="2" id="KW-0349">Heme</keyword>
<dbReference type="InterPro" id="IPR009056">
    <property type="entry name" value="Cyt_c-like_dom"/>
</dbReference>
<sequence length="101" mass="10695">MKKLIIVSGVAALLAGSLFAADGATLYKKCAACHGPKAEKVYLNKVPALNTLSKESITESLKGYKAGTLDKFKTSAMMKPISKPLSDDDIAALSEYISTLK</sequence>
<evidence type="ECO:0000256" key="3">
    <source>
        <dbReference type="ARBA" id="ARBA00022723"/>
    </source>
</evidence>
<dbReference type="InterPro" id="IPR036909">
    <property type="entry name" value="Cyt_c-like_dom_sf"/>
</dbReference>
<reference evidence="6 7" key="1">
    <citation type="submission" date="2016-07" db="EMBL/GenBank/DDBJ databases">
        <title>Comparative genomics of the Campylobacter concisus group.</title>
        <authorList>
            <person name="Miller W.G."/>
            <person name="Yee E."/>
            <person name="Chapman M.H."/>
            <person name="Huynh S."/>
            <person name="Bono J.L."/>
            <person name="On S.L.W."/>
            <person name="StLeger J."/>
            <person name="Foster G."/>
            <person name="Parker C.T."/>
        </authorList>
    </citation>
    <scope>NUCLEOTIDE SEQUENCE [LARGE SCALE GENOMIC DNA]</scope>
    <source>
        <strain evidence="6 7">ATCC 33238</strain>
    </source>
</reference>
<dbReference type="SUPFAM" id="SSF46626">
    <property type="entry name" value="Cytochrome c"/>
    <property type="match status" value="1"/>
</dbReference>
<keyword evidence="6" id="KW-0413">Isomerase</keyword>
<evidence type="ECO:0000256" key="4">
    <source>
        <dbReference type="ARBA" id="ARBA00022982"/>
    </source>
</evidence>
<protein>
    <submittedName>
        <fullName evidence="6">Periplasmic monoheme cytochrome c553</fullName>
        <ecNumber evidence="6">5.1.1.3</ecNumber>
    </submittedName>
</protein>
<dbReference type="Pfam" id="PF00034">
    <property type="entry name" value="Cytochrom_C"/>
    <property type="match status" value="1"/>
</dbReference>
<evidence type="ECO:0000313" key="7">
    <source>
        <dbReference type="Proteomes" id="UP000502377"/>
    </source>
</evidence>
<dbReference type="AlphaFoldDB" id="A0A6G5QP19"/>
<dbReference type="EC" id="5.1.1.3" evidence="6"/>
<dbReference type="PANTHER" id="PTHR33751:SF9">
    <property type="entry name" value="CYTOCHROME C4"/>
    <property type="match status" value="1"/>
</dbReference>
<evidence type="ECO:0000256" key="2">
    <source>
        <dbReference type="ARBA" id="ARBA00022617"/>
    </source>
</evidence>
<evidence type="ECO:0000256" key="1">
    <source>
        <dbReference type="ARBA" id="ARBA00022448"/>
    </source>
</evidence>
<keyword evidence="1" id="KW-0813">Transport</keyword>
<evidence type="ECO:0000256" key="5">
    <source>
        <dbReference type="ARBA" id="ARBA00023004"/>
    </source>
</evidence>
<dbReference type="PANTHER" id="PTHR33751">
    <property type="entry name" value="CBB3-TYPE CYTOCHROME C OXIDASE SUBUNIT FIXP"/>
    <property type="match status" value="1"/>
</dbReference>